<comment type="caution">
    <text evidence="2">The sequence shown here is derived from an EMBL/GenBank/DDBJ whole genome shotgun (WGS) entry which is preliminary data.</text>
</comment>
<organism evidence="2 3">
    <name type="scientific">Portunus trituberculatus</name>
    <name type="common">Swimming crab</name>
    <name type="synonym">Neptunus trituberculatus</name>
    <dbReference type="NCBI Taxonomy" id="210409"/>
    <lineage>
        <taxon>Eukaryota</taxon>
        <taxon>Metazoa</taxon>
        <taxon>Ecdysozoa</taxon>
        <taxon>Arthropoda</taxon>
        <taxon>Crustacea</taxon>
        <taxon>Multicrustacea</taxon>
        <taxon>Malacostraca</taxon>
        <taxon>Eumalacostraca</taxon>
        <taxon>Eucarida</taxon>
        <taxon>Decapoda</taxon>
        <taxon>Pleocyemata</taxon>
        <taxon>Brachyura</taxon>
        <taxon>Eubrachyura</taxon>
        <taxon>Portunoidea</taxon>
        <taxon>Portunidae</taxon>
        <taxon>Portuninae</taxon>
        <taxon>Portunus</taxon>
    </lineage>
</organism>
<name>A0A5B7KAJ5_PORTR</name>
<evidence type="ECO:0000313" key="3">
    <source>
        <dbReference type="Proteomes" id="UP000324222"/>
    </source>
</evidence>
<proteinExistence type="predicted"/>
<protein>
    <submittedName>
        <fullName evidence="2">Uncharacterized protein</fullName>
    </submittedName>
</protein>
<feature type="region of interest" description="Disordered" evidence="1">
    <location>
        <begin position="29"/>
        <end position="60"/>
    </location>
</feature>
<keyword evidence="3" id="KW-1185">Reference proteome</keyword>
<dbReference type="Proteomes" id="UP000324222">
    <property type="component" value="Unassembled WGS sequence"/>
</dbReference>
<sequence length="110" mass="12294">MRGNKNKEEKITVSCFMTSPFPFPLSRSRAAARDNSERQTILQRKGAWGRGGEGGGEKGEGEGYMLQLRGCLQGFPAPQEEWSSVKLRLTLARPHAPLRSFQCFPLINLK</sequence>
<reference evidence="2 3" key="1">
    <citation type="submission" date="2019-05" db="EMBL/GenBank/DDBJ databases">
        <title>Another draft genome of Portunus trituberculatus and its Hox gene families provides insights of decapod evolution.</title>
        <authorList>
            <person name="Jeong J.-H."/>
            <person name="Song I."/>
            <person name="Kim S."/>
            <person name="Choi T."/>
            <person name="Kim D."/>
            <person name="Ryu S."/>
            <person name="Kim W."/>
        </authorList>
    </citation>
    <scope>NUCLEOTIDE SEQUENCE [LARGE SCALE GENOMIC DNA]</scope>
    <source>
        <tissue evidence="2">Muscle</tissue>
    </source>
</reference>
<accession>A0A5B7KAJ5</accession>
<dbReference type="EMBL" id="VSRR010148627">
    <property type="protein sequence ID" value="MPD05961.1"/>
    <property type="molecule type" value="Genomic_DNA"/>
</dbReference>
<evidence type="ECO:0000313" key="2">
    <source>
        <dbReference type="EMBL" id="MPD05961.1"/>
    </source>
</evidence>
<evidence type="ECO:0000256" key="1">
    <source>
        <dbReference type="SAM" id="MobiDB-lite"/>
    </source>
</evidence>
<gene>
    <name evidence="2" type="ORF">E2C01_101736</name>
</gene>
<dbReference type="AlphaFoldDB" id="A0A5B7KAJ5"/>